<evidence type="ECO:0000313" key="3">
    <source>
        <dbReference type="Proteomes" id="UP001558632"/>
    </source>
</evidence>
<evidence type="ECO:0000256" key="1">
    <source>
        <dbReference type="SAM" id="MobiDB-lite"/>
    </source>
</evidence>
<proteinExistence type="predicted"/>
<keyword evidence="3" id="KW-1185">Reference proteome</keyword>
<feature type="region of interest" description="Disordered" evidence="1">
    <location>
        <begin position="54"/>
        <end position="105"/>
    </location>
</feature>
<name>A0ABR3KMM6_TRISP</name>
<feature type="compositionally biased region" description="Basic and acidic residues" evidence="1">
    <location>
        <begin position="96"/>
        <end position="105"/>
    </location>
</feature>
<feature type="compositionally biased region" description="Polar residues" evidence="1">
    <location>
        <begin position="54"/>
        <end position="65"/>
    </location>
</feature>
<organism evidence="2 3">
    <name type="scientific">Trichinella spiralis</name>
    <name type="common">Trichina worm</name>
    <dbReference type="NCBI Taxonomy" id="6334"/>
    <lineage>
        <taxon>Eukaryota</taxon>
        <taxon>Metazoa</taxon>
        <taxon>Ecdysozoa</taxon>
        <taxon>Nematoda</taxon>
        <taxon>Enoplea</taxon>
        <taxon>Dorylaimia</taxon>
        <taxon>Trichinellida</taxon>
        <taxon>Trichinellidae</taxon>
        <taxon>Trichinella</taxon>
    </lineage>
</organism>
<feature type="compositionally biased region" description="Polar residues" evidence="1">
    <location>
        <begin position="77"/>
        <end position="95"/>
    </location>
</feature>
<accession>A0ABR3KMM6</accession>
<comment type="caution">
    <text evidence="2">The sequence shown here is derived from an EMBL/GenBank/DDBJ whole genome shotgun (WGS) entry which is preliminary data.</text>
</comment>
<gene>
    <name evidence="2" type="ORF">TSPI_00140</name>
</gene>
<reference evidence="2 3" key="1">
    <citation type="submission" date="2024-07" db="EMBL/GenBank/DDBJ databases">
        <title>Enhanced genomic and transcriptomic resources for Trichinella pseudospiralis and T. spiralis underpin the discovery of pronounced molecular differences between stages and species.</title>
        <authorList>
            <person name="Pasi K.K."/>
            <person name="La Rosa G."/>
            <person name="Gomez-Morales M.A."/>
            <person name="Tosini F."/>
            <person name="Sumanam S."/>
            <person name="Young N.D."/>
            <person name="Chang B.C."/>
            <person name="Robin G.B."/>
        </authorList>
    </citation>
    <scope>NUCLEOTIDE SEQUENCE [LARGE SCALE GENOMIC DNA]</scope>
    <source>
        <strain evidence="2">ISS534</strain>
    </source>
</reference>
<evidence type="ECO:0000313" key="2">
    <source>
        <dbReference type="EMBL" id="KAL1241731.1"/>
    </source>
</evidence>
<sequence>MRSTALISSWLDQHVRLDLICYLVTSSNLRNPTFAVYLPVRRHYSAADAYQSSTAEVKTSENARSSQRRSKRALVSSFHSLSSQTETDNWTIASNEDSRHYQKDERNNLCQQWMDGII</sequence>
<dbReference type="EMBL" id="JBEUSY010000240">
    <property type="protein sequence ID" value="KAL1241731.1"/>
    <property type="molecule type" value="Genomic_DNA"/>
</dbReference>
<dbReference type="Proteomes" id="UP001558632">
    <property type="component" value="Unassembled WGS sequence"/>
</dbReference>
<protein>
    <submittedName>
        <fullName evidence="2">WASH complex subunit</fullName>
    </submittedName>
</protein>